<evidence type="ECO:0000256" key="1">
    <source>
        <dbReference type="ARBA" id="ARBA00001932"/>
    </source>
</evidence>
<evidence type="ECO:0000256" key="6">
    <source>
        <dbReference type="ARBA" id="ARBA00022630"/>
    </source>
</evidence>
<keyword evidence="10" id="KW-0234">DNA repair</keyword>
<keyword evidence="7" id="KW-0227">DNA damage</keyword>
<reference evidence="16" key="1">
    <citation type="submission" date="2016-10" db="EMBL/GenBank/DDBJ databases">
        <authorList>
            <person name="Varghese N."/>
        </authorList>
    </citation>
    <scope>NUCLEOTIDE SEQUENCE [LARGE SCALE GENOMIC DNA]</scope>
    <source>
        <strain evidence="16">HL 19</strain>
    </source>
</reference>
<comment type="cofactor">
    <cofactor evidence="1">
        <name>(6R)-5,10-methylene-5,6,7,8-tetrahydrofolate</name>
        <dbReference type="ChEBI" id="CHEBI:15636"/>
    </cofactor>
</comment>
<dbReference type="RefSeq" id="WP_054964742.1">
    <property type="nucleotide sequence ID" value="NZ_FMUN01000007.1"/>
</dbReference>
<dbReference type="PROSITE" id="PS51645">
    <property type="entry name" value="PHR_CRY_ALPHA_BETA"/>
    <property type="match status" value="1"/>
</dbReference>
<evidence type="ECO:0000256" key="7">
    <source>
        <dbReference type="ARBA" id="ARBA00022763"/>
    </source>
</evidence>
<dbReference type="PATRIC" id="fig|381306.5.peg.2532"/>
<evidence type="ECO:0000256" key="10">
    <source>
        <dbReference type="ARBA" id="ARBA00023204"/>
    </source>
</evidence>
<name>A0A0P9CXR8_9GAMM</name>
<dbReference type="Gene3D" id="3.40.50.620">
    <property type="entry name" value="HUPs"/>
    <property type="match status" value="1"/>
</dbReference>
<keyword evidence="8" id="KW-0274">FAD</keyword>
<evidence type="ECO:0000313" key="16">
    <source>
        <dbReference type="Proteomes" id="UP000183104"/>
    </source>
</evidence>
<evidence type="ECO:0000256" key="2">
    <source>
        <dbReference type="ARBA" id="ARBA00001974"/>
    </source>
</evidence>
<dbReference type="PANTHER" id="PTHR10211:SF0">
    <property type="entry name" value="DEOXYRIBODIPYRIMIDINE PHOTO-LYASE"/>
    <property type="match status" value="1"/>
</dbReference>
<evidence type="ECO:0000256" key="9">
    <source>
        <dbReference type="ARBA" id="ARBA00023125"/>
    </source>
</evidence>
<evidence type="ECO:0000256" key="5">
    <source>
        <dbReference type="ARBA" id="ARBA00014046"/>
    </source>
</evidence>
<dbReference type="Proteomes" id="UP000183104">
    <property type="component" value="Unassembled WGS sequence"/>
</dbReference>
<dbReference type="InterPro" id="IPR006050">
    <property type="entry name" value="DNA_photolyase_N"/>
</dbReference>
<dbReference type="InterPro" id="IPR036155">
    <property type="entry name" value="Crypto/Photolyase_N_sf"/>
</dbReference>
<dbReference type="Gene3D" id="1.25.40.80">
    <property type="match status" value="1"/>
</dbReference>
<evidence type="ECO:0000256" key="3">
    <source>
        <dbReference type="ARBA" id="ARBA00006409"/>
    </source>
</evidence>
<dbReference type="OrthoDB" id="9772484at2"/>
<evidence type="ECO:0000256" key="4">
    <source>
        <dbReference type="ARBA" id="ARBA00013149"/>
    </source>
</evidence>
<comment type="catalytic activity">
    <reaction evidence="13">
        <text>cyclobutadipyrimidine (in DNA) = 2 pyrimidine residues (in DNA).</text>
        <dbReference type="EC" id="4.1.99.3"/>
    </reaction>
</comment>
<dbReference type="AlphaFoldDB" id="A0A0P9CXR8"/>
<dbReference type="STRING" id="381306.AN478_00910"/>
<dbReference type="EMBL" id="FMUN01000007">
    <property type="protein sequence ID" value="SCY55921.1"/>
    <property type="molecule type" value="Genomic_DNA"/>
</dbReference>
<dbReference type="Pfam" id="PF00875">
    <property type="entry name" value="DNA_photolyase"/>
    <property type="match status" value="1"/>
</dbReference>
<keyword evidence="11 15" id="KW-0456">Lyase</keyword>
<dbReference type="EC" id="4.1.99.3" evidence="4"/>
<keyword evidence="6" id="KW-0285">Flavoprotein</keyword>
<evidence type="ECO:0000313" key="15">
    <source>
        <dbReference type="EMBL" id="SCY55921.1"/>
    </source>
</evidence>
<evidence type="ECO:0000256" key="11">
    <source>
        <dbReference type="ARBA" id="ARBA00023239"/>
    </source>
</evidence>
<feature type="domain" description="Photolyase/cryptochrome alpha/beta" evidence="14">
    <location>
        <begin position="19"/>
        <end position="147"/>
    </location>
</feature>
<dbReference type="Gene3D" id="1.10.579.10">
    <property type="entry name" value="DNA Cyclobutane Dipyrimidine Photolyase, subunit A, domain 3"/>
    <property type="match status" value="1"/>
</dbReference>
<evidence type="ECO:0000256" key="12">
    <source>
        <dbReference type="ARBA" id="ARBA00031671"/>
    </source>
</evidence>
<dbReference type="PROSITE" id="PS01084">
    <property type="entry name" value="DNA_PHOTOLYASES_2_2"/>
    <property type="match status" value="1"/>
</dbReference>
<keyword evidence="16" id="KW-1185">Reference proteome</keyword>
<comment type="cofactor">
    <cofactor evidence="2">
        <name>FAD</name>
        <dbReference type="ChEBI" id="CHEBI:57692"/>
    </cofactor>
</comment>
<protein>
    <recommendedName>
        <fullName evidence="5">Deoxyribodipyrimidine photo-lyase</fullName>
        <ecNumber evidence="4">4.1.99.3</ecNumber>
    </recommendedName>
    <alternativeName>
        <fullName evidence="12">DNA photolyase</fullName>
    </alternativeName>
</protein>
<keyword evidence="9" id="KW-0238">DNA-binding</keyword>
<dbReference type="InterPro" id="IPR014729">
    <property type="entry name" value="Rossmann-like_a/b/a_fold"/>
</dbReference>
<proteinExistence type="inferred from homology"/>
<dbReference type="GO" id="GO:0003677">
    <property type="term" value="F:DNA binding"/>
    <property type="evidence" value="ECO:0007669"/>
    <property type="project" value="UniProtKB-KW"/>
</dbReference>
<sequence length="457" mass="52298">MVAPDRIQDLRPGPPRPGRYVLYWMQQAQRASDNPALDLAVHRANELHLPVVVAFGLTADYPEANLRHYTFMVQGLAEVGAHLRRRGIAFLPFHDAPPQAALRLAEGAALLVSDRGYLRHQRQWRREVADRAPCPVVEVETEVVVPVEIASPKAETAARTLRPRIERQRKEFLAECPAVDPNLSARPLDLRGDFDPEDGEALLRDLPLDRSVAPVPAFRGGYREARRRLDRFLREGLPGYARRSSDPVAEATSHLSPYLHFGQIGVGEVARAVQGAEAPAKDREAFLEQLIVRRELSMNHVWYRPDYDAYTCLPDWARRTLAEHADDPRDPCYSREPLEAAETADPYWNAAMIDMRTRGFMPNYMRMYWGKKVLEWMADPQTAFATLLALNNRYFLDGRDPNAFANVAWCFGLHDRGWPERPVFGKVRYMNARGLRRKFPIEDYVRRVWDNSDPETP</sequence>
<dbReference type="InterPro" id="IPR052219">
    <property type="entry name" value="Photolyase_Class-2"/>
</dbReference>
<evidence type="ECO:0000256" key="13">
    <source>
        <dbReference type="ARBA" id="ARBA00033999"/>
    </source>
</evidence>
<dbReference type="InterPro" id="IPR032673">
    <property type="entry name" value="DNA_photolyase_2_CS"/>
</dbReference>
<dbReference type="GO" id="GO:0000719">
    <property type="term" value="P:photoreactive repair"/>
    <property type="evidence" value="ECO:0007669"/>
    <property type="project" value="TreeGrafter"/>
</dbReference>
<comment type="similarity">
    <text evidence="3">Belongs to the DNA photolyase class-2 family.</text>
</comment>
<dbReference type="GO" id="GO:0003904">
    <property type="term" value="F:deoxyribodipyrimidine photo-lyase activity"/>
    <property type="evidence" value="ECO:0007669"/>
    <property type="project" value="UniProtKB-EC"/>
</dbReference>
<dbReference type="FunFam" id="1.10.579.10:FF:000002">
    <property type="entry name" value="Deoxyribodipyrimidine photolyase"/>
    <property type="match status" value="1"/>
</dbReference>
<evidence type="ECO:0000256" key="8">
    <source>
        <dbReference type="ARBA" id="ARBA00022827"/>
    </source>
</evidence>
<accession>A0A0P9CXR8</accession>
<dbReference type="PANTHER" id="PTHR10211">
    <property type="entry name" value="DEOXYRIBODIPYRIMIDINE PHOTOLYASE"/>
    <property type="match status" value="1"/>
</dbReference>
<dbReference type="InterPro" id="IPR036134">
    <property type="entry name" value="Crypto/Photolyase_FAD-like_sf"/>
</dbReference>
<evidence type="ECO:0000259" key="14">
    <source>
        <dbReference type="PROSITE" id="PS51645"/>
    </source>
</evidence>
<gene>
    <name evidence="15" type="ORF">SAMN05661077_2487</name>
</gene>
<organism evidence="15 16">
    <name type="scientific">Thiohalorhabdus denitrificans</name>
    <dbReference type="NCBI Taxonomy" id="381306"/>
    <lineage>
        <taxon>Bacteria</taxon>
        <taxon>Pseudomonadati</taxon>
        <taxon>Pseudomonadota</taxon>
        <taxon>Gammaproteobacteria</taxon>
        <taxon>Thiohalorhabdales</taxon>
        <taxon>Thiohalorhabdaceae</taxon>
        <taxon>Thiohalorhabdus</taxon>
    </lineage>
</organism>
<dbReference type="SUPFAM" id="SSF52425">
    <property type="entry name" value="Cryptochrome/photolyase, N-terminal domain"/>
    <property type="match status" value="1"/>
</dbReference>
<dbReference type="SUPFAM" id="SSF48173">
    <property type="entry name" value="Cryptochrome/photolyase FAD-binding domain"/>
    <property type="match status" value="1"/>
</dbReference>